<reference evidence="10" key="1">
    <citation type="submission" date="2020-05" db="EMBL/GenBank/DDBJ databases">
        <authorList>
            <person name="Chiriac C."/>
            <person name="Salcher M."/>
            <person name="Ghai R."/>
            <person name="Kavagutti S V."/>
        </authorList>
    </citation>
    <scope>NUCLEOTIDE SEQUENCE</scope>
</reference>
<dbReference type="EMBL" id="CAFBPY010000012">
    <property type="protein sequence ID" value="CAB5034359.1"/>
    <property type="molecule type" value="Genomic_DNA"/>
</dbReference>
<feature type="transmembrane region" description="Helical" evidence="6">
    <location>
        <begin position="224"/>
        <end position="249"/>
    </location>
</feature>
<accession>A0A6J6W5R2</accession>
<feature type="transmembrane region" description="Helical" evidence="6">
    <location>
        <begin position="353"/>
        <end position="374"/>
    </location>
</feature>
<feature type="transmembrane region" description="Helical" evidence="6">
    <location>
        <begin position="287"/>
        <end position="305"/>
    </location>
</feature>
<keyword evidence="4 6" id="KW-1133">Transmembrane helix</keyword>
<dbReference type="Gene3D" id="1.20.1250.20">
    <property type="entry name" value="MFS general substrate transporter like domains"/>
    <property type="match status" value="1"/>
</dbReference>
<feature type="transmembrane region" description="Helical" evidence="6">
    <location>
        <begin position="80"/>
        <end position="100"/>
    </location>
</feature>
<evidence type="ECO:0000256" key="2">
    <source>
        <dbReference type="ARBA" id="ARBA00022475"/>
    </source>
</evidence>
<dbReference type="SUPFAM" id="SSF103473">
    <property type="entry name" value="MFS general substrate transporter"/>
    <property type="match status" value="1"/>
</dbReference>
<keyword evidence="5 6" id="KW-0472">Membrane</keyword>
<dbReference type="InterPro" id="IPR011701">
    <property type="entry name" value="MFS"/>
</dbReference>
<evidence type="ECO:0000256" key="1">
    <source>
        <dbReference type="ARBA" id="ARBA00004651"/>
    </source>
</evidence>
<feature type="transmembrane region" description="Helical" evidence="6">
    <location>
        <begin position="380"/>
        <end position="397"/>
    </location>
</feature>
<evidence type="ECO:0000313" key="7">
    <source>
        <dbReference type="EMBL" id="CAB4597025.1"/>
    </source>
</evidence>
<dbReference type="AlphaFoldDB" id="A0A6J6W5R2"/>
<sequence>MLADFKVLRNYPGFTKLISARLISNFGNGFMPIALSFGILALPGGSASDVSLVLGVQLAPTIAFMIFGGVAGDRFKRNQIVGGSDIIGCLFVFLSAASFIFGFTSIALLCFTGFFFGVLNAFWWPAFSGMLPEILPKEQLQKGNATVGLLTNFGYVAGSLVAGILVASFGAGWAILIDGISFLIAGILVWGIDLPPITSGDSEKPPAMWRELREGWSEFISRKWVVVVVIAFSFVNLAYEATLGVLGPIATKEHNGGPKEWSWVIAAITLGMIVGGVLALRIHFSRPLLVGILPEIFVGVWIYMIGVPNQLVATLLVAFATGISIEIFYVAWSTSMQQHIPSESYSRVVSYDALGAYALAPIGLVIIGPIIEAIGVVQTSRLLALMTVVAVITPITFREVRNLRNAA</sequence>
<dbReference type="InterPro" id="IPR036259">
    <property type="entry name" value="MFS_trans_sf"/>
</dbReference>
<dbReference type="PANTHER" id="PTHR23513">
    <property type="entry name" value="INTEGRAL MEMBRANE EFFLUX PROTEIN-RELATED"/>
    <property type="match status" value="1"/>
</dbReference>
<organism evidence="10">
    <name type="scientific">freshwater metagenome</name>
    <dbReference type="NCBI Taxonomy" id="449393"/>
    <lineage>
        <taxon>unclassified sequences</taxon>
        <taxon>metagenomes</taxon>
        <taxon>ecological metagenomes</taxon>
    </lineage>
</organism>
<dbReference type="EMBL" id="CAEZXH010000002">
    <property type="protein sequence ID" value="CAB4674383.1"/>
    <property type="molecule type" value="Genomic_DNA"/>
</dbReference>
<dbReference type="EMBL" id="CAEZYJ010000005">
    <property type="protein sequence ID" value="CAB4710994.1"/>
    <property type="molecule type" value="Genomic_DNA"/>
</dbReference>
<dbReference type="GO" id="GO:0022857">
    <property type="term" value="F:transmembrane transporter activity"/>
    <property type="evidence" value="ECO:0007669"/>
    <property type="project" value="InterPro"/>
</dbReference>
<evidence type="ECO:0000313" key="12">
    <source>
        <dbReference type="EMBL" id="CAB5034359.1"/>
    </source>
</evidence>
<dbReference type="PANTHER" id="PTHR23513:SF11">
    <property type="entry name" value="STAPHYLOFERRIN A TRANSPORTER"/>
    <property type="match status" value="1"/>
</dbReference>
<dbReference type="EMBL" id="CAEZUJ010000014">
    <property type="protein sequence ID" value="CAB4597025.1"/>
    <property type="molecule type" value="Genomic_DNA"/>
</dbReference>
<evidence type="ECO:0000256" key="6">
    <source>
        <dbReference type="SAM" id="Phobius"/>
    </source>
</evidence>
<keyword evidence="3 6" id="KW-0812">Transmembrane</keyword>
<proteinExistence type="predicted"/>
<evidence type="ECO:0000256" key="4">
    <source>
        <dbReference type="ARBA" id="ARBA00022989"/>
    </source>
</evidence>
<dbReference type="CDD" id="cd06173">
    <property type="entry name" value="MFS_MefA_like"/>
    <property type="match status" value="1"/>
</dbReference>
<evidence type="ECO:0000313" key="11">
    <source>
        <dbReference type="EMBL" id="CAB4860704.1"/>
    </source>
</evidence>
<feature type="transmembrane region" description="Helical" evidence="6">
    <location>
        <begin position="106"/>
        <end position="126"/>
    </location>
</feature>
<protein>
    <submittedName>
        <fullName evidence="10">Unannotated protein</fullName>
    </submittedName>
</protein>
<keyword evidence="2" id="KW-1003">Cell membrane</keyword>
<feature type="transmembrane region" description="Helical" evidence="6">
    <location>
        <begin position="261"/>
        <end position="280"/>
    </location>
</feature>
<dbReference type="EMBL" id="CAEZZS010000036">
    <property type="protein sequence ID" value="CAB4778805.1"/>
    <property type="molecule type" value="Genomic_DNA"/>
</dbReference>
<feature type="transmembrane region" description="Helical" evidence="6">
    <location>
        <begin position="173"/>
        <end position="192"/>
    </location>
</feature>
<feature type="transmembrane region" description="Helical" evidence="6">
    <location>
        <begin position="26"/>
        <end position="44"/>
    </location>
</feature>
<name>A0A6J6W5R2_9ZZZZ</name>
<evidence type="ECO:0000313" key="9">
    <source>
        <dbReference type="EMBL" id="CAB4710994.1"/>
    </source>
</evidence>
<evidence type="ECO:0000313" key="10">
    <source>
        <dbReference type="EMBL" id="CAB4778805.1"/>
    </source>
</evidence>
<evidence type="ECO:0000313" key="8">
    <source>
        <dbReference type="EMBL" id="CAB4674383.1"/>
    </source>
</evidence>
<evidence type="ECO:0000256" key="5">
    <source>
        <dbReference type="ARBA" id="ARBA00023136"/>
    </source>
</evidence>
<evidence type="ECO:0000256" key="3">
    <source>
        <dbReference type="ARBA" id="ARBA00022692"/>
    </source>
</evidence>
<feature type="transmembrane region" description="Helical" evidence="6">
    <location>
        <begin position="50"/>
        <end position="68"/>
    </location>
</feature>
<dbReference type="EMBL" id="CAFBLI010000020">
    <property type="protein sequence ID" value="CAB4860704.1"/>
    <property type="molecule type" value="Genomic_DNA"/>
</dbReference>
<comment type="subcellular location">
    <subcellularLocation>
        <location evidence="1">Cell membrane</location>
        <topology evidence="1">Multi-pass membrane protein</topology>
    </subcellularLocation>
</comment>
<gene>
    <name evidence="7" type="ORF">UFOPK1811_00534</name>
    <name evidence="8" type="ORF">UFOPK2360_00061</name>
    <name evidence="9" type="ORF">UFOPK2659_00097</name>
    <name evidence="10" type="ORF">UFOPK2922_00864</name>
    <name evidence="11" type="ORF">UFOPK3306_00403</name>
    <name evidence="12" type="ORF">UFOPK4209_00152</name>
</gene>
<dbReference type="Pfam" id="PF07690">
    <property type="entry name" value="MFS_1"/>
    <property type="match status" value="1"/>
</dbReference>
<feature type="transmembrane region" description="Helical" evidence="6">
    <location>
        <begin position="147"/>
        <end position="167"/>
    </location>
</feature>
<feature type="transmembrane region" description="Helical" evidence="6">
    <location>
        <begin position="311"/>
        <end position="332"/>
    </location>
</feature>
<dbReference type="GO" id="GO:0005886">
    <property type="term" value="C:plasma membrane"/>
    <property type="evidence" value="ECO:0007669"/>
    <property type="project" value="UniProtKB-SubCell"/>
</dbReference>